<sequence length="440" mass="48843">MNSFTSPAFLPGAPFFVPNYVPVSSNSPSRPSPRTPTRLREYWSVWGNPPAERRSRVRFAVDGEDPAYCDDTPPPPPPRRWPRSASPWARTNPLPGTPRTPAQTASPRPSLLFWPPPTPMPQTPWVVAPQTPQIQRAPPASHTPMAQAAPEAQTESQSPEQALRQASTPAAAQPQQSPFVNAAQDPFAPGPDPFAAPPFTFAPTPIITWTPVPALVPVQPAFQWQFGTPASSVNPWASAQPTLVPTPGPFTPATLFPTRTELIPESQRNTKEEGLLDERLYNHTLDWDVRFAPGAARVRPALNCGTSFHADLSAQALNEGITEIKIGFYDVKLFPLYDLWGGIIIRREGTYPAFASKDILNGISVYFTAPLFDNEVAYLCPTARQRRQLEDQRRERERRWRPIPADGYIRADLLNGHTLFSKVFMTKVSNKTCHLLLSIR</sequence>
<dbReference type="Pfam" id="PF20415">
    <property type="entry name" value="DUF6699"/>
    <property type="match status" value="1"/>
</dbReference>
<dbReference type="PRINTS" id="PR01217">
    <property type="entry name" value="PRICHEXTENSN"/>
</dbReference>
<dbReference type="InterPro" id="IPR046522">
    <property type="entry name" value="DUF6699"/>
</dbReference>
<comment type="caution">
    <text evidence="3">The sequence shown here is derived from an EMBL/GenBank/DDBJ whole genome shotgun (WGS) entry which is preliminary data.</text>
</comment>
<gene>
    <name evidence="3" type="ORF">NLJ89_g585</name>
</gene>
<keyword evidence="4" id="KW-1185">Reference proteome</keyword>
<dbReference type="AlphaFoldDB" id="A0A9W8N1U0"/>
<evidence type="ECO:0000259" key="2">
    <source>
        <dbReference type="Pfam" id="PF20415"/>
    </source>
</evidence>
<accession>A0A9W8N1U0</accession>
<organism evidence="3 4">
    <name type="scientific">Agrocybe chaxingu</name>
    <dbReference type="NCBI Taxonomy" id="84603"/>
    <lineage>
        <taxon>Eukaryota</taxon>
        <taxon>Fungi</taxon>
        <taxon>Dikarya</taxon>
        <taxon>Basidiomycota</taxon>
        <taxon>Agaricomycotina</taxon>
        <taxon>Agaricomycetes</taxon>
        <taxon>Agaricomycetidae</taxon>
        <taxon>Agaricales</taxon>
        <taxon>Agaricineae</taxon>
        <taxon>Strophariaceae</taxon>
        <taxon>Agrocybe</taxon>
    </lineage>
</organism>
<evidence type="ECO:0000313" key="4">
    <source>
        <dbReference type="Proteomes" id="UP001148786"/>
    </source>
</evidence>
<name>A0A9W8N1U0_9AGAR</name>
<proteinExistence type="predicted"/>
<dbReference type="OrthoDB" id="10391767at2759"/>
<feature type="compositionally biased region" description="Low complexity" evidence="1">
    <location>
        <begin position="165"/>
        <end position="178"/>
    </location>
</feature>
<dbReference type="EMBL" id="JANKHO010000023">
    <property type="protein sequence ID" value="KAJ3517324.1"/>
    <property type="molecule type" value="Genomic_DNA"/>
</dbReference>
<feature type="region of interest" description="Disordered" evidence="1">
    <location>
        <begin position="62"/>
        <end position="196"/>
    </location>
</feature>
<evidence type="ECO:0000256" key="1">
    <source>
        <dbReference type="SAM" id="MobiDB-lite"/>
    </source>
</evidence>
<evidence type="ECO:0000313" key="3">
    <source>
        <dbReference type="EMBL" id="KAJ3517324.1"/>
    </source>
</evidence>
<reference evidence="3" key="1">
    <citation type="submission" date="2022-07" db="EMBL/GenBank/DDBJ databases">
        <title>Genome Sequence of Agrocybe chaxingu.</title>
        <authorList>
            <person name="Buettner E."/>
        </authorList>
    </citation>
    <scope>NUCLEOTIDE SEQUENCE</scope>
    <source>
        <strain evidence="3">MP-N11</strain>
    </source>
</reference>
<feature type="domain" description="DUF6699" evidence="2">
    <location>
        <begin position="285"/>
        <end position="423"/>
    </location>
</feature>
<protein>
    <recommendedName>
        <fullName evidence="2">DUF6699 domain-containing protein</fullName>
    </recommendedName>
</protein>
<dbReference type="Proteomes" id="UP001148786">
    <property type="component" value="Unassembled WGS sequence"/>
</dbReference>